<dbReference type="InterPro" id="IPR022953">
    <property type="entry name" value="ATP_PFK"/>
</dbReference>
<dbReference type="PANTHER" id="PTHR13697">
    <property type="entry name" value="PHOSPHOFRUCTOKINASE"/>
    <property type="match status" value="1"/>
</dbReference>
<dbReference type="PROSITE" id="PS00433">
    <property type="entry name" value="PHOSPHOFRUCTOKINASE"/>
    <property type="match status" value="2"/>
</dbReference>
<dbReference type="GO" id="GO:0005524">
    <property type="term" value="F:ATP binding"/>
    <property type="evidence" value="ECO:0007669"/>
    <property type="project" value="UniProtKB-KW"/>
</dbReference>
<dbReference type="Pfam" id="PF00365">
    <property type="entry name" value="PFK"/>
    <property type="match status" value="2"/>
</dbReference>
<keyword evidence="9 15" id="KW-0547">Nucleotide-binding</keyword>
<dbReference type="InterPro" id="IPR035966">
    <property type="entry name" value="PKF_sf"/>
</dbReference>
<evidence type="ECO:0000256" key="10">
    <source>
        <dbReference type="ARBA" id="ARBA00022777"/>
    </source>
</evidence>
<dbReference type="PRINTS" id="PR00476">
    <property type="entry name" value="PHFRCTKINASE"/>
</dbReference>
<dbReference type="GO" id="GO:0006002">
    <property type="term" value="P:fructose 6-phosphate metabolic process"/>
    <property type="evidence" value="ECO:0007669"/>
    <property type="project" value="InterPro"/>
</dbReference>
<accession>A0A1L2FUS6</accession>
<name>A0A1L2FUS6_9MYCE</name>
<keyword evidence="5" id="KW-0963">Cytoplasm</keyword>
<dbReference type="PIRSF" id="PIRSF000533">
    <property type="entry name" value="ATP_PFK_euk"/>
    <property type="match status" value="1"/>
</dbReference>
<dbReference type="GO" id="GO:0016208">
    <property type="term" value="F:AMP binding"/>
    <property type="evidence" value="ECO:0007669"/>
    <property type="project" value="TreeGrafter"/>
</dbReference>
<comment type="similarity">
    <text evidence="15">Belongs to the phosphofructokinase type A (PFKA) family. ATP-dependent PFK group I subfamily. Eukaryotic two domain clade "E" sub-subfamily.</text>
</comment>
<evidence type="ECO:0000256" key="1">
    <source>
        <dbReference type="ARBA" id="ARBA00001946"/>
    </source>
</evidence>
<evidence type="ECO:0000256" key="2">
    <source>
        <dbReference type="ARBA" id="ARBA00004496"/>
    </source>
</evidence>
<organism evidence="17">
    <name type="scientific">Coremiostelium polycephalum</name>
    <dbReference type="NCBI Taxonomy" id="142831"/>
    <lineage>
        <taxon>Eukaryota</taxon>
        <taxon>Amoebozoa</taxon>
        <taxon>Evosea</taxon>
        <taxon>Eumycetozoa</taxon>
        <taxon>Dictyostelia</taxon>
        <taxon>Dictyosteliales</taxon>
        <taxon>Coremiostelium</taxon>
    </lineage>
</organism>
<keyword evidence="11 15" id="KW-0067">ATP-binding</keyword>
<comment type="cofactor">
    <cofactor evidence="1">
        <name>Mg(2+)</name>
        <dbReference type="ChEBI" id="CHEBI:18420"/>
    </cofactor>
</comment>
<keyword evidence="13 15" id="KW-0324">Glycolysis</keyword>
<sequence>MEKETVTVTTTVTRIEKMQEPKRMAVLTSGGDSCGMNPAIRAFTRMALLKGAEVFAIREGYNGLVQDSIVKLNWGSVAGIINRGGTIIGTARSSEFRTKDGRKKAVYNLIKNKINNLLVIGGDGSLTGANILKSEWNGLLQELVDEKKIDCELLKTHCTLSVCGLVGSIDNDMCGTELTIGADTATRRILEAIDSILSTAVSHQRSFVIEVMGRNCGWLALASGLATGADYILVPECPPEDGWEEHMVENLEKGRVSGRRCSLIIVAEGAIDKKGNPITSSYVRKILEEKAGHDARITILGHVQRGGVPTYFDRYISTRMGIEAVNYFYSKGENEDEPILIGMNGNTLIRSPLMKCVKETQQIGKLISEKKFEQVVKLRGGLFEEFHDIFHILSNQKRSHVEKKNIKIAILHSGGPSPGMNPAVRAFTRLGIDQGYTVYGIFNGFAGLAKGDLKEMHWMTVNGWSVMGGAELGTNRSVPNDSNIEDILKTIEKFGIDAIVMFGGFNGYVGMSNLYDFRAKYPQLNRVSMICAPGTIANNIPGTENSIGSDTCLNNILDAIDKIKQSAVASRRLFVVEVMGAHCGYLCAMSSLTSGAERSYIMERGINIKSLTEDLNMFVERFKKEHKIGLIIKSENASETYSTHFVYELFKEEGHHLFDVRESILGHLQQGGSPSSIDRLFSTRLMHHYFKLLDDHSKNNKDQPAIAGCLGFQNGSIIFTPMEKMVKDINHRYRRPVDQWWLDLVQVSQDISVAPVQDNIENGKINPNINSPTIYSQNVSINER</sequence>
<dbReference type="GO" id="GO:0046872">
    <property type="term" value="F:metal ion binding"/>
    <property type="evidence" value="ECO:0007669"/>
    <property type="project" value="UniProtKB-KW"/>
</dbReference>
<comment type="catalytic activity">
    <reaction evidence="14 15">
        <text>beta-D-fructose 6-phosphate + ATP = beta-D-fructose 1,6-bisphosphate + ADP + H(+)</text>
        <dbReference type="Rhea" id="RHEA:16109"/>
        <dbReference type="ChEBI" id="CHEBI:15378"/>
        <dbReference type="ChEBI" id="CHEBI:30616"/>
        <dbReference type="ChEBI" id="CHEBI:32966"/>
        <dbReference type="ChEBI" id="CHEBI:57634"/>
        <dbReference type="ChEBI" id="CHEBI:456216"/>
        <dbReference type="EC" id="2.7.1.11"/>
    </reaction>
</comment>
<evidence type="ECO:0000256" key="5">
    <source>
        <dbReference type="ARBA" id="ARBA00022490"/>
    </source>
</evidence>
<keyword evidence="8" id="KW-0479">Metal-binding</keyword>
<dbReference type="PANTHER" id="PTHR13697:SF4">
    <property type="entry name" value="ATP-DEPENDENT 6-PHOSPHOFRUCTOKINASE"/>
    <property type="match status" value="1"/>
</dbReference>
<dbReference type="NCBIfam" id="TIGR02478">
    <property type="entry name" value="6PF1K_euk"/>
    <property type="match status" value="1"/>
</dbReference>
<evidence type="ECO:0000313" key="17">
    <source>
        <dbReference type="EMBL" id="AOE43223.1"/>
    </source>
</evidence>
<dbReference type="InterPro" id="IPR000023">
    <property type="entry name" value="Phosphofructokinase_dom"/>
</dbReference>
<evidence type="ECO:0000256" key="13">
    <source>
        <dbReference type="ARBA" id="ARBA00023152"/>
    </source>
</evidence>
<feature type="domain" description="Phosphofructokinase" evidence="16">
    <location>
        <begin position="407"/>
        <end position="692"/>
    </location>
</feature>
<dbReference type="AlphaFoldDB" id="A0A1L2FUS6"/>
<evidence type="ECO:0000259" key="16">
    <source>
        <dbReference type="Pfam" id="PF00365"/>
    </source>
</evidence>
<evidence type="ECO:0000256" key="7">
    <source>
        <dbReference type="ARBA" id="ARBA00022679"/>
    </source>
</evidence>
<evidence type="ECO:0000256" key="3">
    <source>
        <dbReference type="ARBA" id="ARBA00004679"/>
    </source>
</evidence>
<evidence type="ECO:0000256" key="6">
    <source>
        <dbReference type="ARBA" id="ARBA00022533"/>
    </source>
</evidence>
<dbReference type="GO" id="GO:0005945">
    <property type="term" value="C:6-phosphofructokinase complex"/>
    <property type="evidence" value="ECO:0007669"/>
    <property type="project" value="TreeGrafter"/>
</dbReference>
<proteinExistence type="inferred from homology"/>
<keyword evidence="6" id="KW-0021">Allosteric enzyme</keyword>
<comment type="pathway">
    <text evidence="3 15">Carbohydrate degradation; glycolysis; D-glyceraldehyde 3-phosphate and glycerone phosphate from D-glucose: step 3/4.</text>
</comment>
<keyword evidence="12" id="KW-0460">Magnesium</keyword>
<reference evidence="17" key="1">
    <citation type="submission" date="2016-06" db="EMBL/GenBank/DDBJ databases">
        <title>A core phylogeny of Dictyostelia derived from 50 functionally divergent proteins retrieved from five existing and six newly sequenced genomes.</title>
        <authorList>
            <person name="Singh R."/>
            <person name="Schilde C."/>
            <person name="Gezzard T."/>
            <person name="Schaap P."/>
        </authorList>
    </citation>
    <scope>NUCLEOTIDE SEQUENCE</scope>
    <source>
        <strain evidence="17">MY1-1</strain>
    </source>
</reference>
<evidence type="ECO:0000256" key="8">
    <source>
        <dbReference type="ARBA" id="ARBA00022723"/>
    </source>
</evidence>
<dbReference type="EMBL" id="KX539381">
    <property type="protein sequence ID" value="AOE43223.1"/>
    <property type="molecule type" value="Genomic_DNA"/>
</dbReference>
<keyword evidence="10 15" id="KW-0418">Kinase</keyword>
<dbReference type="GO" id="GO:0070095">
    <property type="term" value="F:fructose-6-phosphate binding"/>
    <property type="evidence" value="ECO:0007669"/>
    <property type="project" value="TreeGrafter"/>
</dbReference>
<dbReference type="GO" id="GO:0042802">
    <property type="term" value="F:identical protein binding"/>
    <property type="evidence" value="ECO:0007669"/>
    <property type="project" value="TreeGrafter"/>
</dbReference>
<dbReference type="EC" id="2.7.1.11" evidence="4 15"/>
<dbReference type="GO" id="GO:0061621">
    <property type="term" value="P:canonical glycolysis"/>
    <property type="evidence" value="ECO:0007669"/>
    <property type="project" value="TreeGrafter"/>
</dbReference>
<dbReference type="UniPathway" id="UPA00109">
    <property type="reaction ID" value="UER00182"/>
</dbReference>
<dbReference type="FunFam" id="3.40.50.460:FF:000007">
    <property type="entry name" value="ATP-dependent 6-phosphofructokinase"/>
    <property type="match status" value="1"/>
</dbReference>
<dbReference type="GO" id="GO:0030388">
    <property type="term" value="P:fructose 1,6-bisphosphate metabolic process"/>
    <property type="evidence" value="ECO:0007669"/>
    <property type="project" value="TreeGrafter"/>
</dbReference>
<evidence type="ECO:0000256" key="12">
    <source>
        <dbReference type="ARBA" id="ARBA00022842"/>
    </source>
</evidence>
<dbReference type="GO" id="GO:0003872">
    <property type="term" value="F:6-phosphofructokinase activity"/>
    <property type="evidence" value="ECO:0007669"/>
    <property type="project" value="UniProtKB-EC"/>
</dbReference>
<evidence type="ECO:0000256" key="11">
    <source>
        <dbReference type="ARBA" id="ARBA00022840"/>
    </source>
</evidence>
<gene>
    <name evidence="17" type="primary">pfkA</name>
</gene>
<dbReference type="FunFam" id="3.40.50.460:FF:000008">
    <property type="entry name" value="ATP-dependent 6-phosphofructokinase"/>
    <property type="match status" value="1"/>
</dbReference>
<dbReference type="SUPFAM" id="SSF53784">
    <property type="entry name" value="Phosphofructokinase"/>
    <property type="match status" value="2"/>
</dbReference>
<feature type="domain" description="Phosphofructokinase" evidence="16">
    <location>
        <begin position="23"/>
        <end position="326"/>
    </location>
</feature>
<evidence type="ECO:0000256" key="4">
    <source>
        <dbReference type="ARBA" id="ARBA00012055"/>
    </source>
</evidence>
<evidence type="ECO:0000256" key="15">
    <source>
        <dbReference type="PIRNR" id="PIRNR000533"/>
    </source>
</evidence>
<keyword evidence="7 15" id="KW-0808">Transferase</keyword>
<dbReference type="InterPro" id="IPR009161">
    <property type="entry name" value="6-Pfructokinase_euk"/>
</dbReference>
<evidence type="ECO:0000256" key="14">
    <source>
        <dbReference type="ARBA" id="ARBA00048070"/>
    </source>
</evidence>
<comment type="subcellular location">
    <subcellularLocation>
        <location evidence="2">Cytoplasm</location>
    </subcellularLocation>
</comment>
<dbReference type="Gene3D" id="3.40.50.450">
    <property type="match status" value="2"/>
</dbReference>
<dbReference type="InterPro" id="IPR015912">
    <property type="entry name" value="Phosphofructokinase_CS"/>
</dbReference>
<dbReference type="Gene3D" id="3.40.50.460">
    <property type="entry name" value="Phosphofructokinase domain"/>
    <property type="match status" value="2"/>
</dbReference>
<protein>
    <recommendedName>
        <fullName evidence="4 15">6-phosphofructokinase</fullName>
        <ecNumber evidence="4 15">2.7.1.11</ecNumber>
    </recommendedName>
    <alternativeName>
        <fullName evidence="15">Phosphohexokinase</fullName>
    </alternativeName>
</protein>
<dbReference type="GO" id="GO:0048029">
    <property type="term" value="F:monosaccharide binding"/>
    <property type="evidence" value="ECO:0007669"/>
    <property type="project" value="TreeGrafter"/>
</dbReference>
<evidence type="ECO:0000256" key="9">
    <source>
        <dbReference type="ARBA" id="ARBA00022741"/>
    </source>
</evidence>